<dbReference type="GO" id="GO:0005886">
    <property type="term" value="C:plasma membrane"/>
    <property type="evidence" value="ECO:0007669"/>
    <property type="project" value="UniProtKB-SubCell"/>
</dbReference>
<proteinExistence type="predicted"/>
<feature type="transmembrane region" description="Helical" evidence="6">
    <location>
        <begin position="186"/>
        <end position="205"/>
    </location>
</feature>
<feature type="transmembrane region" description="Helical" evidence="6">
    <location>
        <begin position="457"/>
        <end position="479"/>
    </location>
</feature>
<evidence type="ECO:0000256" key="3">
    <source>
        <dbReference type="ARBA" id="ARBA00022692"/>
    </source>
</evidence>
<dbReference type="GO" id="GO:0022857">
    <property type="term" value="F:transmembrane transporter activity"/>
    <property type="evidence" value="ECO:0007669"/>
    <property type="project" value="InterPro"/>
</dbReference>
<feature type="transmembrane region" description="Helical" evidence="6">
    <location>
        <begin position="323"/>
        <end position="341"/>
    </location>
</feature>
<evidence type="ECO:0000256" key="5">
    <source>
        <dbReference type="ARBA" id="ARBA00023136"/>
    </source>
</evidence>
<gene>
    <name evidence="8" type="ORF">EPD65_15425</name>
</gene>
<feature type="transmembrane region" description="Helical" evidence="6">
    <location>
        <begin position="31"/>
        <end position="51"/>
    </location>
</feature>
<dbReference type="Gene3D" id="1.20.1250.20">
    <property type="entry name" value="MFS general substrate transporter like domains"/>
    <property type="match status" value="1"/>
</dbReference>
<keyword evidence="5 6" id="KW-0472">Membrane</keyword>
<keyword evidence="4 6" id="KW-1133">Transmembrane helix</keyword>
<feature type="transmembrane region" description="Helical" evidence="6">
    <location>
        <begin position="353"/>
        <end position="373"/>
    </location>
</feature>
<evidence type="ECO:0000313" key="9">
    <source>
        <dbReference type="Proteomes" id="UP000295453"/>
    </source>
</evidence>
<dbReference type="OrthoDB" id="4484751at2"/>
<protein>
    <submittedName>
        <fullName evidence="8">MFS transporter</fullName>
    </submittedName>
</protein>
<feature type="transmembrane region" description="Helical" evidence="6">
    <location>
        <begin position="123"/>
        <end position="144"/>
    </location>
</feature>
<dbReference type="Proteomes" id="UP000295453">
    <property type="component" value="Unassembled WGS sequence"/>
</dbReference>
<comment type="subcellular location">
    <subcellularLocation>
        <location evidence="1">Cell membrane</location>
        <topology evidence="1">Multi-pass membrane protein</topology>
    </subcellularLocation>
</comment>
<feature type="transmembrane region" description="Helical" evidence="6">
    <location>
        <begin position="63"/>
        <end position="86"/>
    </location>
</feature>
<feature type="transmembrane region" description="Helical" evidence="6">
    <location>
        <begin position="426"/>
        <end position="445"/>
    </location>
</feature>
<feature type="transmembrane region" description="Helical" evidence="6">
    <location>
        <begin position="379"/>
        <end position="405"/>
    </location>
</feature>
<evidence type="ECO:0000313" key="8">
    <source>
        <dbReference type="EMBL" id="TCJ21307.1"/>
    </source>
</evidence>
<evidence type="ECO:0000259" key="7">
    <source>
        <dbReference type="PROSITE" id="PS50850"/>
    </source>
</evidence>
<dbReference type="Pfam" id="PF07690">
    <property type="entry name" value="MFS_1"/>
    <property type="match status" value="1"/>
</dbReference>
<dbReference type="CDD" id="cd17504">
    <property type="entry name" value="MFS_MMR_MDR_like"/>
    <property type="match status" value="1"/>
</dbReference>
<reference evidence="8 9" key="1">
    <citation type="submission" date="2019-03" db="EMBL/GenBank/DDBJ databases">
        <authorList>
            <person name="Kim M.K.M."/>
        </authorList>
    </citation>
    <scope>NUCLEOTIDE SEQUENCE [LARGE SCALE GENOMIC DNA]</scope>
    <source>
        <strain evidence="8 9">18JY15-6</strain>
    </source>
</reference>
<dbReference type="AlphaFoldDB" id="A0A4R1BUZ2"/>
<dbReference type="InterPro" id="IPR036259">
    <property type="entry name" value="MFS_trans_sf"/>
</dbReference>
<keyword evidence="2" id="KW-0813">Transport</keyword>
<evidence type="ECO:0000256" key="6">
    <source>
        <dbReference type="SAM" id="Phobius"/>
    </source>
</evidence>
<dbReference type="PANTHER" id="PTHR42718:SF9">
    <property type="entry name" value="MAJOR FACILITATOR SUPERFAMILY MULTIDRUG TRANSPORTER MFSC"/>
    <property type="match status" value="1"/>
</dbReference>
<dbReference type="EMBL" id="SJZJ01000036">
    <property type="protein sequence ID" value="TCJ21307.1"/>
    <property type="molecule type" value="Genomic_DNA"/>
</dbReference>
<dbReference type="InterPro" id="IPR020846">
    <property type="entry name" value="MFS_dom"/>
</dbReference>
<evidence type="ECO:0000256" key="2">
    <source>
        <dbReference type="ARBA" id="ARBA00022448"/>
    </source>
</evidence>
<feature type="transmembrane region" description="Helical" evidence="6">
    <location>
        <begin position="98"/>
        <end position="117"/>
    </location>
</feature>
<evidence type="ECO:0000256" key="4">
    <source>
        <dbReference type="ARBA" id="ARBA00022989"/>
    </source>
</evidence>
<dbReference type="InterPro" id="IPR011701">
    <property type="entry name" value="MFS"/>
</dbReference>
<feature type="transmembrane region" description="Helical" evidence="6">
    <location>
        <begin position="156"/>
        <end position="174"/>
    </location>
</feature>
<dbReference type="PANTHER" id="PTHR42718">
    <property type="entry name" value="MAJOR FACILITATOR SUPERFAMILY MULTIDRUG TRANSPORTER MFSC"/>
    <property type="match status" value="1"/>
</dbReference>
<keyword evidence="9" id="KW-1185">Reference proteome</keyword>
<feature type="domain" description="Major facilitator superfamily (MFS) profile" evidence="7">
    <location>
        <begin position="32"/>
        <end position="484"/>
    </location>
</feature>
<feature type="transmembrane region" description="Helical" evidence="6">
    <location>
        <begin position="217"/>
        <end position="236"/>
    </location>
</feature>
<accession>A0A4R1BUZ2</accession>
<dbReference type="SUPFAM" id="SSF103473">
    <property type="entry name" value="MFS general substrate transporter"/>
    <property type="match status" value="2"/>
</dbReference>
<name>A0A4R1BUZ2_9ACTN</name>
<keyword evidence="3 6" id="KW-0812">Transmembrane</keyword>
<sequence>MTSSVDKEMDVHDGGPATVTLVDESTWRGRALVPVLIFIGLLIAMISSLGAPLVPTIAGDYGIALGTAQWTLTIALLVGAISVPMVGRLADGPRRLHILVAVLVAMTLGSMLAGLPVNVFPLLLLGRALQGVGLSLLPLVMGIARDHLPPARARSTMATLSVTTVVGVGLGYPMTGVIADNVSFRYAFWLAAALGAIAIALALLVVPTSKHHPVERFDLVGAALLTSGLGTLLLAISMGEDWGWTSTRILGLAAAAAVALASWTWHQLRANAPLVDLRLMRDPVVAISNLSGLFAGVGMYMLMSMVIRFVQTPTSTGYGLGESVLVGSLVLIPLSLMSYFSSKVSAILSRRMAPAYVLCLGMLAFTTALLFFINERSSLWQILVVMGLGGLGIGCSFAVMPRMIVGAVPAAQTGSALAMNQVLRQVGYSVGSALSATVLTAHTTGASPFPTDDGFTVGAWVAVGLCVATALGIVAAQLIERTTNVDVDPLLVEESADAAIAGVIGFEPDEAPATGSAR</sequence>
<evidence type="ECO:0000256" key="1">
    <source>
        <dbReference type="ARBA" id="ARBA00004651"/>
    </source>
</evidence>
<organism evidence="8 9">
    <name type="scientific">Nocardioides jejuensis</name>
    <dbReference type="NCBI Taxonomy" id="2502782"/>
    <lineage>
        <taxon>Bacteria</taxon>
        <taxon>Bacillati</taxon>
        <taxon>Actinomycetota</taxon>
        <taxon>Actinomycetes</taxon>
        <taxon>Propionibacteriales</taxon>
        <taxon>Nocardioidaceae</taxon>
        <taxon>Nocardioides</taxon>
    </lineage>
</organism>
<dbReference type="PROSITE" id="PS50850">
    <property type="entry name" value="MFS"/>
    <property type="match status" value="1"/>
</dbReference>
<feature type="transmembrane region" description="Helical" evidence="6">
    <location>
        <begin position="242"/>
        <end position="263"/>
    </location>
</feature>
<dbReference type="RefSeq" id="WP_131585700.1">
    <property type="nucleotide sequence ID" value="NZ_SJZJ01000036.1"/>
</dbReference>
<comment type="caution">
    <text evidence="8">The sequence shown here is derived from an EMBL/GenBank/DDBJ whole genome shotgun (WGS) entry which is preliminary data.</text>
</comment>
<feature type="transmembrane region" description="Helical" evidence="6">
    <location>
        <begin position="284"/>
        <end position="303"/>
    </location>
</feature>